<dbReference type="Pfam" id="PF07929">
    <property type="entry name" value="PRiA4_ORF3"/>
    <property type="match status" value="1"/>
</dbReference>
<dbReference type="Proteomes" id="UP000028511">
    <property type="component" value="Unassembled WGS sequence"/>
</dbReference>
<comment type="caution">
    <text evidence="2">The sequence shown here is derived from an EMBL/GenBank/DDBJ whole genome shotgun (WGS) entry which is preliminary data.</text>
</comment>
<protein>
    <recommendedName>
        <fullName evidence="1">Plasmid pRiA4b Orf3-like domain-containing protein</fullName>
    </recommendedName>
</protein>
<evidence type="ECO:0000313" key="2">
    <source>
        <dbReference type="EMBL" id="CDG96201.1"/>
    </source>
</evidence>
<dbReference type="InterPro" id="IPR024047">
    <property type="entry name" value="MM3350-like_sf"/>
</dbReference>
<dbReference type="InterPro" id="IPR012912">
    <property type="entry name" value="Plasmid_pRiA4b_Orf3-like"/>
</dbReference>
<feature type="domain" description="Plasmid pRiA4b Orf3-like" evidence="1">
    <location>
        <begin position="4"/>
        <end position="180"/>
    </location>
</feature>
<evidence type="ECO:0000313" key="3">
    <source>
        <dbReference type="Proteomes" id="UP000028511"/>
    </source>
</evidence>
<gene>
    <name evidence="2" type="ORF">XBP1_1970023</name>
</gene>
<dbReference type="HOGENOM" id="CLU_085055_0_1_6"/>
<dbReference type="RefSeq" id="WP_038216208.1">
    <property type="nucleotide sequence ID" value="NZ_CAWLWN010000178.1"/>
</dbReference>
<name>A0A077N278_XENBV</name>
<dbReference type="SUPFAM" id="SSF159941">
    <property type="entry name" value="MM3350-like"/>
    <property type="match status" value="1"/>
</dbReference>
<dbReference type="EMBL" id="CBSW010000109">
    <property type="protein sequence ID" value="CDG96201.1"/>
    <property type="molecule type" value="Genomic_DNA"/>
</dbReference>
<evidence type="ECO:0000259" key="1">
    <source>
        <dbReference type="Pfam" id="PF07929"/>
    </source>
</evidence>
<organism evidence="2 3">
    <name type="scientific">Xenorhabdus bovienii str. puntauvense</name>
    <dbReference type="NCBI Taxonomy" id="1398201"/>
    <lineage>
        <taxon>Bacteria</taxon>
        <taxon>Pseudomonadati</taxon>
        <taxon>Pseudomonadota</taxon>
        <taxon>Gammaproteobacteria</taxon>
        <taxon>Enterobacterales</taxon>
        <taxon>Morganellaceae</taxon>
        <taxon>Xenorhabdus</taxon>
    </lineage>
</organism>
<accession>A0A077N278</accession>
<dbReference type="PANTHER" id="PTHR41878">
    <property type="entry name" value="LEXA REPRESSOR-RELATED"/>
    <property type="match status" value="1"/>
</dbReference>
<proteinExistence type="predicted"/>
<dbReference type="Gene3D" id="3.10.290.30">
    <property type="entry name" value="MM3350-like"/>
    <property type="match status" value="1"/>
</dbReference>
<dbReference type="AlphaFoldDB" id="A0A077N278"/>
<reference evidence="2" key="1">
    <citation type="submission" date="2013-07" db="EMBL/GenBank/DDBJ databases">
        <title>Sub-species coevolution in mutualistic symbiosis.</title>
        <authorList>
            <person name="Murfin K."/>
            <person name="Klassen J."/>
            <person name="Lee M."/>
            <person name="Forst S."/>
            <person name="Stock P."/>
            <person name="Goodrich-Blair H."/>
        </authorList>
    </citation>
    <scope>NUCLEOTIDE SEQUENCE [LARGE SCALE GENOMIC DNA]</scope>
    <source>
        <strain evidence="2">Puntauvense</strain>
    </source>
</reference>
<dbReference type="PANTHER" id="PTHR41878:SF1">
    <property type="entry name" value="TNPR PROTEIN"/>
    <property type="match status" value="1"/>
</dbReference>
<sequence length="201" mass="23868">MEKFYQLKIMLTETEPVIWRRFVVPSNISLDRLHDVIQAVMGWEDSHLHEFIFSAKRFTEMPEEMENGQEEGRFKLDSLIKRKGSKFAYLYDFGDSWEHEIVLENSNYSPEKLPMPIFCLEGEQACPPEDSGGVYGYMELLSILKDPTHEDYQDMFEWVNGEADISPDNVFSPEKFDVEEINNRLALYYRWSRDRYLSMFE</sequence>